<comment type="caution">
    <text evidence="2">The sequence shown here is derived from an EMBL/GenBank/DDBJ whole genome shotgun (WGS) entry which is preliminary data.</text>
</comment>
<feature type="transmembrane region" description="Helical" evidence="1">
    <location>
        <begin position="7"/>
        <end position="28"/>
    </location>
</feature>
<dbReference type="EMBL" id="BMKR01000030">
    <property type="protein sequence ID" value="GGG00227.1"/>
    <property type="molecule type" value="Genomic_DNA"/>
</dbReference>
<proteinExistence type="predicted"/>
<dbReference type="AlphaFoldDB" id="A0A917CXJ1"/>
<gene>
    <name evidence="2" type="ORF">GCM10010912_51390</name>
</gene>
<accession>A0A917CXJ1</accession>
<keyword evidence="1" id="KW-0812">Transmembrane</keyword>
<keyword evidence="3" id="KW-1185">Reference proteome</keyword>
<keyword evidence="1" id="KW-1133">Transmembrane helix</keyword>
<evidence type="ECO:0000313" key="3">
    <source>
        <dbReference type="Proteomes" id="UP000637643"/>
    </source>
</evidence>
<dbReference type="RefSeq" id="WP_189029956.1">
    <property type="nucleotide sequence ID" value="NZ_BMKR01000030.1"/>
</dbReference>
<reference evidence="2" key="2">
    <citation type="submission" date="2020-09" db="EMBL/GenBank/DDBJ databases">
        <authorList>
            <person name="Sun Q."/>
            <person name="Zhou Y."/>
        </authorList>
    </citation>
    <scope>NUCLEOTIDE SEQUENCE</scope>
    <source>
        <strain evidence="2">CGMCC 1.16134</strain>
    </source>
</reference>
<protein>
    <submittedName>
        <fullName evidence="2">Uncharacterized protein</fullName>
    </submittedName>
</protein>
<evidence type="ECO:0000256" key="1">
    <source>
        <dbReference type="SAM" id="Phobius"/>
    </source>
</evidence>
<dbReference type="Proteomes" id="UP000637643">
    <property type="component" value="Unassembled WGS sequence"/>
</dbReference>
<name>A0A917CXJ1_9BACL</name>
<evidence type="ECO:0000313" key="2">
    <source>
        <dbReference type="EMBL" id="GGG00227.1"/>
    </source>
</evidence>
<sequence>MRGNRRAIIIITISTAFILIGIMGVVAVRSSDLFSLINHFRSFTVTVDNRSDYDLGSVETGVIRGFSNGQIIASGSKDKLGKEIKSGQKITIKPDLHLSGEGGIYLEYTDSREGSSAQRVAVCSYTEFLSGSSKVTINNDEVTVKEDCS</sequence>
<organism evidence="2 3">
    <name type="scientific">Paenibacillus albidus</name>
    <dbReference type="NCBI Taxonomy" id="2041023"/>
    <lineage>
        <taxon>Bacteria</taxon>
        <taxon>Bacillati</taxon>
        <taxon>Bacillota</taxon>
        <taxon>Bacilli</taxon>
        <taxon>Bacillales</taxon>
        <taxon>Paenibacillaceae</taxon>
        <taxon>Paenibacillus</taxon>
    </lineage>
</organism>
<keyword evidence="1" id="KW-0472">Membrane</keyword>
<reference evidence="2" key="1">
    <citation type="journal article" date="2014" name="Int. J. Syst. Evol. Microbiol.">
        <title>Complete genome sequence of Corynebacterium casei LMG S-19264T (=DSM 44701T), isolated from a smear-ripened cheese.</title>
        <authorList>
            <consortium name="US DOE Joint Genome Institute (JGI-PGF)"/>
            <person name="Walter F."/>
            <person name="Albersmeier A."/>
            <person name="Kalinowski J."/>
            <person name="Ruckert C."/>
        </authorList>
    </citation>
    <scope>NUCLEOTIDE SEQUENCE</scope>
    <source>
        <strain evidence="2">CGMCC 1.16134</strain>
    </source>
</reference>